<feature type="domain" description="Acyclic terpene utilisation N-terminal" evidence="1">
    <location>
        <begin position="17"/>
        <end position="437"/>
    </location>
</feature>
<dbReference type="PANTHER" id="PTHR47585">
    <property type="match status" value="1"/>
</dbReference>
<feature type="domain" description="AtuA-like ferredoxin-fold" evidence="2">
    <location>
        <begin position="476"/>
        <end position="574"/>
    </location>
</feature>
<evidence type="ECO:0000313" key="4">
    <source>
        <dbReference type="Proteomes" id="UP001595997"/>
    </source>
</evidence>
<dbReference type="InterPro" id="IPR010839">
    <property type="entry name" value="AtuA_N"/>
</dbReference>
<dbReference type="RefSeq" id="WP_386445558.1">
    <property type="nucleotide sequence ID" value="NZ_JBHSFH010000005.1"/>
</dbReference>
<evidence type="ECO:0000259" key="1">
    <source>
        <dbReference type="Pfam" id="PF07287"/>
    </source>
</evidence>
<evidence type="ECO:0000313" key="3">
    <source>
        <dbReference type="EMBL" id="MFC4494475.1"/>
    </source>
</evidence>
<dbReference type="Pfam" id="PF07287">
    <property type="entry name" value="AtuA"/>
    <property type="match status" value="1"/>
</dbReference>
<dbReference type="Pfam" id="PF23544">
    <property type="entry name" value="AtuA_ferredoxin"/>
    <property type="match status" value="1"/>
</dbReference>
<name>A0ABV9A6H2_9ACTN</name>
<evidence type="ECO:0000259" key="2">
    <source>
        <dbReference type="Pfam" id="PF23544"/>
    </source>
</evidence>
<dbReference type="PANTHER" id="PTHR47585:SF1">
    <property type="entry name" value="DUF1446 DOMAIN-CONTAINING PROTEIN"/>
    <property type="match status" value="1"/>
</dbReference>
<keyword evidence="4" id="KW-1185">Reference proteome</keyword>
<dbReference type="EMBL" id="JBHSFH010000005">
    <property type="protein sequence ID" value="MFC4494475.1"/>
    <property type="molecule type" value="Genomic_DNA"/>
</dbReference>
<organism evidence="3 4">
    <name type="scientific">Streptomyces ovatisporus</name>
    <dbReference type="NCBI Taxonomy" id="1128682"/>
    <lineage>
        <taxon>Bacteria</taxon>
        <taxon>Bacillati</taxon>
        <taxon>Actinomycetota</taxon>
        <taxon>Actinomycetes</taxon>
        <taxon>Kitasatosporales</taxon>
        <taxon>Streptomycetaceae</taxon>
        <taxon>Streptomyces</taxon>
    </lineage>
</organism>
<dbReference type="InterPro" id="IPR056362">
    <property type="entry name" value="AtuA-like_ferredoxin_dom"/>
</dbReference>
<proteinExistence type="predicted"/>
<accession>A0ABV9A6H2</accession>
<dbReference type="Proteomes" id="UP001595997">
    <property type="component" value="Unassembled WGS sequence"/>
</dbReference>
<protein>
    <submittedName>
        <fullName evidence="3">Acyclic terpene utilization AtuA family protein</fullName>
    </submittedName>
</protein>
<sequence>MTGREATGREATGREVLRVGNCSGFYGDRFQAMEEMLSGGELDVLTGDYLAELTMLILGRDRMKDPGRGYAGTFLRQLEGSLALARERGVRIVVNAGGLNPAGLAAAVRELSDRVGVPAAVAHVEGDDVLARGSWGEGVLTANAYLGGRGIGACLRAGADIVVTGRVTDAALVSGAAAAHFGWSEESDADRDALAGAVVAGHVLECGTQATGGNYAFFAEEGIDVRHPGFPVAEIEADGTSVVTKHPGTGGAVTVGTVTAQLLYETAGARYAGPDVTARLDTVRLRDAGRDRVRIEGVRGEAPPPELKVGLTRMGGWRNEVTFVLTGLDIEAKAALVQGQMEDALERAGRRPAEVTWTLARTDREDAAVQEEASAMLRMAVRDPSAETVGRAVSGAAIELALASVPGFHVTAPPGKGAPYGVFEAVYEEAGRVPHVAVLPDGRREDVPAPLTTQVLRAAAEPELPEPLPGGPVRRVPLGTVAGARSGDKGGSANVGVWVRSEQAWRWLAHSLTVDAVRELLPETADLTVTRHVFPNLWAVNFVVEGLLGQGVASQARFDPQAKALGEWLRSRHVDVPEEICEGVVSP</sequence>
<gene>
    <name evidence="3" type="ORF">ACFPA8_10055</name>
</gene>
<comment type="caution">
    <text evidence="3">The sequence shown here is derived from an EMBL/GenBank/DDBJ whole genome shotgun (WGS) entry which is preliminary data.</text>
</comment>
<reference evidence="4" key="1">
    <citation type="journal article" date="2019" name="Int. J. Syst. Evol. Microbiol.">
        <title>The Global Catalogue of Microorganisms (GCM) 10K type strain sequencing project: providing services to taxonomists for standard genome sequencing and annotation.</title>
        <authorList>
            <consortium name="The Broad Institute Genomics Platform"/>
            <consortium name="The Broad Institute Genome Sequencing Center for Infectious Disease"/>
            <person name="Wu L."/>
            <person name="Ma J."/>
        </authorList>
    </citation>
    <scope>NUCLEOTIDE SEQUENCE [LARGE SCALE GENOMIC DNA]</scope>
    <source>
        <strain evidence="4">CGMCC 4.7357</strain>
    </source>
</reference>